<name>A0A172ZB99_9BACL</name>
<reference evidence="5" key="1">
    <citation type="submission" date="2015-10" db="EMBL/GenBank/DDBJ databases">
        <title>Genome of Paenibacillus bovis sp. nov.</title>
        <authorList>
            <person name="Wu Z."/>
            <person name="Gao C."/>
            <person name="Liu Z."/>
            <person name="Zheng H."/>
        </authorList>
    </citation>
    <scope>NUCLEOTIDE SEQUENCE [LARGE SCALE GENOMIC DNA]</scope>
    <source>
        <strain evidence="5">BD3526</strain>
    </source>
</reference>
<dbReference type="Proteomes" id="UP000078148">
    <property type="component" value="Chromosome"/>
</dbReference>
<dbReference type="RefSeq" id="WP_060531074.1">
    <property type="nucleotide sequence ID" value="NZ_CP013023.1"/>
</dbReference>
<dbReference type="InterPro" id="IPR023198">
    <property type="entry name" value="PGP-like_dom2"/>
</dbReference>
<dbReference type="SUPFAM" id="SSF56784">
    <property type="entry name" value="HAD-like"/>
    <property type="match status" value="1"/>
</dbReference>
<sequence>MKIKAIIFDFDGLILDTESVWFECYQEILSRYEMELTLEHFAPSIGTHGNDFIDYVEKTIGKPGIGRIIDQEVYVLHQQKMQLIEAREGVADYLHTAREMELRIGLATSSNRAWIERFLGKLGLREYFEVIKTSDDVSAVKPDPELYLRVVDELGVKPEEALAFEDSLNGLRAAKAAGLHCAIVPNPVTSLLPFEHYDLRLDSMAEMPLGAVLERIIVQSRL</sequence>
<dbReference type="Pfam" id="PF13419">
    <property type="entry name" value="HAD_2"/>
    <property type="match status" value="1"/>
</dbReference>
<proteinExistence type="inferred from homology"/>
<dbReference type="SFLD" id="SFLDG01135">
    <property type="entry name" value="C1.5.6:_HAD__Beta-PGM__Phospha"/>
    <property type="match status" value="1"/>
</dbReference>
<dbReference type="NCBIfam" id="TIGR01549">
    <property type="entry name" value="HAD-SF-IA-v1"/>
    <property type="match status" value="1"/>
</dbReference>
<dbReference type="GO" id="GO:0016787">
    <property type="term" value="F:hydrolase activity"/>
    <property type="evidence" value="ECO:0007669"/>
    <property type="project" value="UniProtKB-KW"/>
</dbReference>
<dbReference type="PANTHER" id="PTHR18901:SF38">
    <property type="entry name" value="PSEUDOURIDINE-5'-PHOSPHATASE"/>
    <property type="match status" value="1"/>
</dbReference>
<keyword evidence="5" id="KW-1185">Reference proteome</keyword>
<dbReference type="Gene3D" id="1.10.150.240">
    <property type="entry name" value="Putative phosphatase, domain 2"/>
    <property type="match status" value="1"/>
</dbReference>
<dbReference type="OrthoDB" id="9797743at2"/>
<dbReference type="SFLD" id="SFLDS00003">
    <property type="entry name" value="Haloacid_Dehalogenase"/>
    <property type="match status" value="1"/>
</dbReference>
<evidence type="ECO:0000256" key="3">
    <source>
        <dbReference type="ARBA" id="ARBA00022801"/>
    </source>
</evidence>
<reference evidence="4 5" key="2">
    <citation type="journal article" date="2016" name="Int. J. Syst. Evol. Microbiol.">
        <title>Paenibacillus bovis sp. nov., isolated from raw yak (Bos grunniens) milk.</title>
        <authorList>
            <person name="Gao C."/>
            <person name="Han J."/>
            <person name="Liu Z."/>
            <person name="Xu X."/>
            <person name="Hang F."/>
            <person name="Wu Z."/>
        </authorList>
    </citation>
    <scope>NUCLEOTIDE SEQUENCE [LARGE SCALE GENOMIC DNA]</scope>
    <source>
        <strain evidence="4 5">BD3526</strain>
    </source>
</reference>
<evidence type="ECO:0000313" key="5">
    <source>
        <dbReference type="Proteomes" id="UP000078148"/>
    </source>
</evidence>
<dbReference type="Gene3D" id="3.40.50.1000">
    <property type="entry name" value="HAD superfamily/HAD-like"/>
    <property type="match status" value="1"/>
</dbReference>
<dbReference type="InterPro" id="IPR006439">
    <property type="entry name" value="HAD-SF_hydro_IA"/>
</dbReference>
<evidence type="ECO:0000313" key="4">
    <source>
        <dbReference type="EMBL" id="ANF94773.1"/>
    </source>
</evidence>
<dbReference type="InterPro" id="IPR023214">
    <property type="entry name" value="HAD_sf"/>
</dbReference>
<dbReference type="SFLD" id="SFLDG01129">
    <property type="entry name" value="C1.5:_HAD__Beta-PGM__Phosphata"/>
    <property type="match status" value="1"/>
</dbReference>
<dbReference type="KEGG" id="pbv:AR543_01145"/>
<protein>
    <submittedName>
        <fullName evidence="4">HAD family hydrolase</fullName>
    </submittedName>
</protein>
<dbReference type="PRINTS" id="PR00413">
    <property type="entry name" value="HADHALOGNASE"/>
</dbReference>
<dbReference type="PANTHER" id="PTHR18901">
    <property type="entry name" value="2-DEOXYGLUCOSE-6-PHOSPHATE PHOSPHATASE 2"/>
    <property type="match status" value="1"/>
</dbReference>
<keyword evidence="3 4" id="KW-0378">Hydrolase</keyword>
<organism evidence="4 5">
    <name type="scientific">Paenibacillus bovis</name>
    <dbReference type="NCBI Taxonomy" id="1616788"/>
    <lineage>
        <taxon>Bacteria</taxon>
        <taxon>Bacillati</taxon>
        <taxon>Bacillota</taxon>
        <taxon>Bacilli</taxon>
        <taxon>Bacillales</taxon>
        <taxon>Paenibacillaceae</taxon>
        <taxon>Paenibacillus</taxon>
    </lineage>
</organism>
<dbReference type="STRING" id="1616788.AR543_01145"/>
<dbReference type="CDD" id="cd16423">
    <property type="entry name" value="HAD_BPGM-like"/>
    <property type="match status" value="1"/>
</dbReference>
<comment type="similarity">
    <text evidence="1">Belongs to the HAD-like hydrolase superfamily. CbbY/CbbZ/Gph/YieH family.</text>
</comment>
<dbReference type="InterPro" id="IPR041492">
    <property type="entry name" value="HAD_2"/>
</dbReference>
<gene>
    <name evidence="4" type="ORF">AR543_01145</name>
</gene>
<evidence type="ECO:0000256" key="2">
    <source>
        <dbReference type="ARBA" id="ARBA00022723"/>
    </source>
</evidence>
<dbReference type="FunFam" id="3.40.50.1000:FF:000036">
    <property type="entry name" value="HAD family hydrolase"/>
    <property type="match status" value="1"/>
</dbReference>
<keyword evidence="2" id="KW-0479">Metal-binding</keyword>
<dbReference type="EMBL" id="CP013023">
    <property type="protein sequence ID" value="ANF94773.1"/>
    <property type="molecule type" value="Genomic_DNA"/>
</dbReference>
<accession>A0A172ZB99</accession>
<dbReference type="InterPro" id="IPR036412">
    <property type="entry name" value="HAD-like_sf"/>
</dbReference>
<evidence type="ECO:0000256" key="1">
    <source>
        <dbReference type="ARBA" id="ARBA00006171"/>
    </source>
</evidence>
<dbReference type="GO" id="GO:0046872">
    <property type="term" value="F:metal ion binding"/>
    <property type="evidence" value="ECO:0007669"/>
    <property type="project" value="UniProtKB-KW"/>
</dbReference>
<dbReference type="AlphaFoldDB" id="A0A172ZB99"/>
<dbReference type="NCBIfam" id="TIGR01509">
    <property type="entry name" value="HAD-SF-IA-v3"/>
    <property type="match status" value="1"/>
</dbReference>